<evidence type="ECO:0000313" key="3">
    <source>
        <dbReference type="Proteomes" id="UP000179243"/>
    </source>
</evidence>
<dbReference type="PANTHER" id="PTHR46401:SF2">
    <property type="entry name" value="GLYCOSYLTRANSFERASE WBBK-RELATED"/>
    <property type="match status" value="1"/>
</dbReference>
<dbReference type="EMBL" id="MFYX01000157">
    <property type="protein sequence ID" value="OGJ99942.1"/>
    <property type="molecule type" value="Genomic_DNA"/>
</dbReference>
<sequence length="396" mass="45503">MKIILNLLPVLTGGGLQNSLSFLKVLLSSDKKDNFIIIVRKETEIYDLCILSDCDCVAVRNNMISRLFFEIQCRKRYEYGQVCFTLFGPPMLSSKNYLINILGFAYSNLLYPEIHFWARLSIVKRWRKELVDMARRWLVTQGDYWILETQVLKDRAVRIGFPEQRVGIVRMSPSKLISFKNVRAGIVDRYKKQLPLSFKFLFLCGAHPNKRLHLLPALAKSLSKIESNFVFVTTFPEGNEYGNKVLKNADRLKVNGRIVNIGPVLAEDVASLIQCVDAMCNFSVLESFSNNFVEAWKMKKPLIVTDADWSRDACGDSALYVDPENILECCGKLQDLIRQDEIAEKLVKKGEVCLSQYPTPEEKNIKYYNYITLAANVGFCPNIERRKINWPKILKN</sequence>
<reference evidence="2 3" key="1">
    <citation type="journal article" date="2016" name="Nat. Commun.">
        <title>Thousands of microbial genomes shed light on interconnected biogeochemical processes in an aquifer system.</title>
        <authorList>
            <person name="Anantharaman K."/>
            <person name="Brown C.T."/>
            <person name="Hug L.A."/>
            <person name="Sharon I."/>
            <person name="Castelle C.J."/>
            <person name="Probst A.J."/>
            <person name="Thomas B.C."/>
            <person name="Singh A."/>
            <person name="Wilkins M.J."/>
            <person name="Karaoz U."/>
            <person name="Brodie E.L."/>
            <person name="Williams K.H."/>
            <person name="Hubbard S.S."/>
            <person name="Banfield J.F."/>
        </authorList>
    </citation>
    <scope>NUCLEOTIDE SEQUENCE [LARGE SCALE GENOMIC DNA]</scope>
</reference>
<protein>
    <recommendedName>
        <fullName evidence="4">Glycosyl transferase family 1 domain-containing protein</fullName>
    </recommendedName>
</protein>
<dbReference type="Pfam" id="PF13692">
    <property type="entry name" value="Glyco_trans_1_4"/>
    <property type="match status" value="1"/>
</dbReference>
<dbReference type="PANTHER" id="PTHR46401">
    <property type="entry name" value="GLYCOSYLTRANSFERASE WBBK-RELATED"/>
    <property type="match status" value="1"/>
</dbReference>
<dbReference type="GO" id="GO:0009103">
    <property type="term" value="P:lipopolysaccharide biosynthetic process"/>
    <property type="evidence" value="ECO:0007669"/>
    <property type="project" value="TreeGrafter"/>
</dbReference>
<gene>
    <name evidence="2" type="ORF">A2519_00370</name>
</gene>
<dbReference type="Proteomes" id="UP000179243">
    <property type="component" value="Unassembled WGS sequence"/>
</dbReference>
<proteinExistence type="predicted"/>
<accession>A0A1F7F051</accession>
<evidence type="ECO:0000256" key="1">
    <source>
        <dbReference type="ARBA" id="ARBA00022679"/>
    </source>
</evidence>
<keyword evidence="1" id="KW-0808">Transferase</keyword>
<dbReference type="SUPFAM" id="SSF53756">
    <property type="entry name" value="UDP-Glycosyltransferase/glycogen phosphorylase"/>
    <property type="match status" value="1"/>
</dbReference>
<evidence type="ECO:0008006" key="4">
    <source>
        <dbReference type="Google" id="ProtNLM"/>
    </source>
</evidence>
<organism evidence="2 3">
    <name type="scientific">Candidatus Raymondbacteria bacterium RIFOXYD12_FULL_49_13</name>
    <dbReference type="NCBI Taxonomy" id="1817890"/>
    <lineage>
        <taxon>Bacteria</taxon>
        <taxon>Raymondiibacteriota</taxon>
    </lineage>
</organism>
<evidence type="ECO:0000313" key="2">
    <source>
        <dbReference type="EMBL" id="OGJ99942.1"/>
    </source>
</evidence>
<comment type="caution">
    <text evidence="2">The sequence shown here is derived from an EMBL/GenBank/DDBJ whole genome shotgun (WGS) entry which is preliminary data.</text>
</comment>
<dbReference type="Gene3D" id="3.40.50.2000">
    <property type="entry name" value="Glycogen Phosphorylase B"/>
    <property type="match status" value="1"/>
</dbReference>
<name>A0A1F7F051_UNCRA</name>
<dbReference type="GO" id="GO:0016757">
    <property type="term" value="F:glycosyltransferase activity"/>
    <property type="evidence" value="ECO:0007669"/>
    <property type="project" value="TreeGrafter"/>
</dbReference>
<dbReference type="AlphaFoldDB" id="A0A1F7F051"/>